<dbReference type="Proteomes" id="UP000737018">
    <property type="component" value="Unassembled WGS sequence"/>
</dbReference>
<dbReference type="AlphaFoldDB" id="A0A8J4RU51"/>
<organism evidence="1 2">
    <name type="scientific">Castanea mollissima</name>
    <name type="common">Chinese chestnut</name>
    <dbReference type="NCBI Taxonomy" id="60419"/>
    <lineage>
        <taxon>Eukaryota</taxon>
        <taxon>Viridiplantae</taxon>
        <taxon>Streptophyta</taxon>
        <taxon>Embryophyta</taxon>
        <taxon>Tracheophyta</taxon>
        <taxon>Spermatophyta</taxon>
        <taxon>Magnoliopsida</taxon>
        <taxon>eudicotyledons</taxon>
        <taxon>Gunneridae</taxon>
        <taxon>Pentapetalae</taxon>
        <taxon>rosids</taxon>
        <taxon>fabids</taxon>
        <taxon>Fagales</taxon>
        <taxon>Fagaceae</taxon>
        <taxon>Castanea</taxon>
    </lineage>
</organism>
<dbReference type="EMBL" id="JRKL02000791">
    <property type="protein sequence ID" value="KAF3968266.1"/>
    <property type="molecule type" value="Genomic_DNA"/>
</dbReference>
<accession>A0A8J4RU51</accession>
<comment type="caution">
    <text evidence="1">The sequence shown here is derived from an EMBL/GenBank/DDBJ whole genome shotgun (WGS) entry which is preliminary data.</text>
</comment>
<evidence type="ECO:0000313" key="2">
    <source>
        <dbReference type="Proteomes" id="UP000737018"/>
    </source>
</evidence>
<name>A0A8J4RU51_9ROSI</name>
<sequence length="89" mass="10048">MKKNISRLFLDPLNPTAEINAVTKSQSQTTCQYTLQGKSLTVLDFNWNSDPIRSDPPPPPQKLILCNLIVQVFVYTYPGLRVEFGCYGI</sequence>
<protein>
    <submittedName>
        <fullName evidence="1">Uncharacterized protein</fullName>
    </submittedName>
</protein>
<evidence type="ECO:0000313" key="1">
    <source>
        <dbReference type="EMBL" id="KAF3968266.1"/>
    </source>
</evidence>
<reference evidence="1" key="1">
    <citation type="submission" date="2020-03" db="EMBL/GenBank/DDBJ databases">
        <title>Castanea mollissima Vanexum genome sequencing.</title>
        <authorList>
            <person name="Staton M."/>
        </authorList>
    </citation>
    <scope>NUCLEOTIDE SEQUENCE</scope>
    <source>
        <tissue evidence="1">Leaf</tissue>
    </source>
</reference>
<gene>
    <name evidence="1" type="ORF">CMV_007812</name>
</gene>
<keyword evidence="2" id="KW-1185">Reference proteome</keyword>
<proteinExistence type="predicted"/>